<dbReference type="AlphaFoldDB" id="A0A2R8A723"/>
<keyword evidence="1 2" id="KW-0732">Signal</keyword>
<keyword evidence="5" id="KW-1185">Reference proteome</keyword>
<feature type="domain" description="Outer membrane protein beta-barrel" evidence="3">
    <location>
        <begin position="9"/>
        <end position="192"/>
    </location>
</feature>
<dbReference type="SUPFAM" id="SSF56925">
    <property type="entry name" value="OMPA-like"/>
    <property type="match status" value="1"/>
</dbReference>
<dbReference type="EMBL" id="OMKW01000001">
    <property type="protein sequence ID" value="SPF27820.1"/>
    <property type="molecule type" value="Genomic_DNA"/>
</dbReference>
<dbReference type="InterPro" id="IPR027385">
    <property type="entry name" value="Beta-barrel_OMP"/>
</dbReference>
<evidence type="ECO:0000313" key="5">
    <source>
        <dbReference type="Proteomes" id="UP000244932"/>
    </source>
</evidence>
<reference evidence="4 5" key="1">
    <citation type="submission" date="2018-03" db="EMBL/GenBank/DDBJ databases">
        <authorList>
            <person name="Keele B.F."/>
        </authorList>
    </citation>
    <scope>NUCLEOTIDE SEQUENCE [LARGE SCALE GENOMIC DNA]</scope>
    <source>
        <strain evidence="4 5">CeCT 8812</strain>
    </source>
</reference>
<dbReference type="RefSeq" id="WP_162844841.1">
    <property type="nucleotide sequence ID" value="NZ_OMKW01000001.1"/>
</dbReference>
<organism evidence="4 5">
    <name type="scientific">Pontivivens insulae</name>
    <dbReference type="NCBI Taxonomy" id="1639689"/>
    <lineage>
        <taxon>Bacteria</taxon>
        <taxon>Pseudomonadati</taxon>
        <taxon>Pseudomonadota</taxon>
        <taxon>Alphaproteobacteria</taxon>
        <taxon>Rhodobacterales</taxon>
        <taxon>Paracoccaceae</taxon>
        <taxon>Pontivivens</taxon>
    </lineage>
</organism>
<dbReference type="Proteomes" id="UP000244932">
    <property type="component" value="Unassembled WGS sequence"/>
</dbReference>
<name>A0A2R8A723_9RHOB</name>
<dbReference type="InterPro" id="IPR011250">
    <property type="entry name" value="OMP/PagP_B-barrel"/>
</dbReference>
<proteinExistence type="predicted"/>
<evidence type="ECO:0000313" key="4">
    <source>
        <dbReference type="EMBL" id="SPF27820.1"/>
    </source>
</evidence>
<feature type="chain" id="PRO_5015350710" description="Outer membrane protein beta-barrel domain-containing protein" evidence="2">
    <location>
        <begin position="22"/>
        <end position="192"/>
    </location>
</feature>
<evidence type="ECO:0000256" key="2">
    <source>
        <dbReference type="SAM" id="SignalP"/>
    </source>
</evidence>
<sequence>MKNVLLSATVLTALTAAPALAGGFGSYSGTGDWTGPSVGLQFGNIDADTSGAAASSGDDDIYGLTAYYDYDFGSFILGGGIELDRTDLALRNAAGATIATIDSVERFALRGGIDGGRNFYYVTAGVADVETSAGAAAPGDSSGSFYGIGYEVFITDLVTASAKALRHDFDSFAINGLEAEATTIQLGLNMRF</sequence>
<evidence type="ECO:0000256" key="1">
    <source>
        <dbReference type="ARBA" id="ARBA00022729"/>
    </source>
</evidence>
<feature type="signal peptide" evidence="2">
    <location>
        <begin position="1"/>
        <end position="21"/>
    </location>
</feature>
<protein>
    <recommendedName>
        <fullName evidence="3">Outer membrane protein beta-barrel domain-containing protein</fullName>
    </recommendedName>
</protein>
<evidence type="ECO:0000259" key="3">
    <source>
        <dbReference type="Pfam" id="PF13505"/>
    </source>
</evidence>
<gene>
    <name evidence="4" type="ORF">POI8812_00115</name>
</gene>
<accession>A0A2R8A723</accession>
<dbReference type="Pfam" id="PF13505">
    <property type="entry name" value="OMP_b-brl"/>
    <property type="match status" value="1"/>
</dbReference>